<keyword evidence="5" id="KW-1278">Translocase</keyword>
<reference evidence="8 9" key="1">
    <citation type="submission" date="2015-06" db="EMBL/GenBank/DDBJ databases">
        <title>Genome sequencing project of Bacillus galactosidilyticus PL133.</title>
        <authorList>
            <person name="Gaiero J."/>
            <person name="Nicol R."/>
            <person name="Habash M."/>
        </authorList>
    </citation>
    <scope>NUCLEOTIDE SEQUENCE [LARGE SCALE GENOMIC DNA]</scope>
    <source>
        <strain evidence="8 9">PL133</strain>
    </source>
</reference>
<evidence type="ECO:0000256" key="5">
    <source>
        <dbReference type="ARBA" id="ARBA00022967"/>
    </source>
</evidence>
<keyword evidence="2" id="KW-1003">Cell membrane</keyword>
<dbReference type="SUPFAM" id="SSF52540">
    <property type="entry name" value="P-loop containing nucleoside triphosphate hydrolases"/>
    <property type="match status" value="1"/>
</dbReference>
<dbReference type="InterPro" id="IPR047641">
    <property type="entry name" value="ABC_transpr_MalK/UgpC-like"/>
</dbReference>
<evidence type="ECO:0000256" key="4">
    <source>
        <dbReference type="ARBA" id="ARBA00022840"/>
    </source>
</evidence>
<evidence type="ECO:0000256" key="1">
    <source>
        <dbReference type="ARBA" id="ARBA00022448"/>
    </source>
</evidence>
<dbReference type="Gene3D" id="3.40.50.300">
    <property type="entry name" value="P-loop containing nucleotide triphosphate hydrolases"/>
    <property type="match status" value="1"/>
</dbReference>
<evidence type="ECO:0000313" key="9">
    <source>
        <dbReference type="Proteomes" id="UP000053881"/>
    </source>
</evidence>
<keyword evidence="3" id="KW-0547">Nucleotide-binding</keyword>
<dbReference type="GO" id="GO:0055052">
    <property type="term" value="C:ATP-binding cassette (ABC) transporter complex, substrate-binding subunit-containing"/>
    <property type="evidence" value="ECO:0007669"/>
    <property type="project" value="TreeGrafter"/>
</dbReference>
<dbReference type="InterPro" id="IPR003439">
    <property type="entry name" value="ABC_transporter-like_ATP-bd"/>
</dbReference>
<dbReference type="Gene3D" id="2.40.50.100">
    <property type="match status" value="1"/>
</dbReference>
<evidence type="ECO:0000256" key="3">
    <source>
        <dbReference type="ARBA" id="ARBA00022741"/>
    </source>
</evidence>
<name>A0A0Q9YGS6_9BACI</name>
<dbReference type="PROSITE" id="PS50893">
    <property type="entry name" value="ABC_TRANSPORTER_2"/>
    <property type="match status" value="1"/>
</dbReference>
<evidence type="ECO:0000256" key="2">
    <source>
        <dbReference type="ARBA" id="ARBA00022475"/>
    </source>
</evidence>
<gene>
    <name evidence="8" type="ORF">ACA29_01355</name>
</gene>
<dbReference type="InterPro" id="IPR008995">
    <property type="entry name" value="Mo/tungstate-bd_C_term_dom"/>
</dbReference>
<dbReference type="PANTHER" id="PTHR43875:SF15">
    <property type="entry name" value="TREHALOSE IMPORT ATP-BINDING PROTEIN SUGC"/>
    <property type="match status" value="1"/>
</dbReference>
<evidence type="ECO:0000313" key="8">
    <source>
        <dbReference type="EMBL" id="KRG17026.1"/>
    </source>
</evidence>
<keyword evidence="6" id="KW-0472">Membrane</keyword>
<evidence type="ECO:0000259" key="7">
    <source>
        <dbReference type="PROSITE" id="PS50893"/>
    </source>
</evidence>
<dbReference type="PROSITE" id="PS00211">
    <property type="entry name" value="ABC_TRANSPORTER_1"/>
    <property type="match status" value="1"/>
</dbReference>
<dbReference type="PANTHER" id="PTHR43875">
    <property type="entry name" value="MALTODEXTRIN IMPORT ATP-BINDING PROTEIN MSMX"/>
    <property type="match status" value="1"/>
</dbReference>
<proteinExistence type="predicted"/>
<dbReference type="GO" id="GO:0016887">
    <property type="term" value="F:ATP hydrolysis activity"/>
    <property type="evidence" value="ECO:0007669"/>
    <property type="project" value="InterPro"/>
</dbReference>
<sequence length="396" mass="44143">MGTIKIKNIHKHFGKFHALKGIDLTIHNGEFMTLLGPSGCGKTTFLRILAGLEDPSEGDITIDDKEIVCVSKHLSLPAAERNLNLVFQSYALWPHLTVFENVAFGLKIKKMPKETIKQKVQETLERLQIAHLSDRSPGELSGGQQQRVAIARAIVTEPKILLLDELLLDEPLSNLDAKLRIEMRSELKRLHHELKTTIVYVTHDQVEALTLSTRIAVFFEGKLVQVDTPQQLYKYPQDLRVAQFIGNPTVNCVEAKVNDEQMTISSPLSSFSYKTKIGLPTVTLATNPENIEIVHESVPGAIKAEVYSVLPAGSETYIQVKVPQTKTILSIKEMGEALYEIGSTVWIKTNIERLNIFDPGSNGKIDVQLRPVISGQIERTKIDLQLSKTFSIGTFS</sequence>
<dbReference type="FunFam" id="3.40.50.300:FF:000042">
    <property type="entry name" value="Maltose/maltodextrin ABC transporter, ATP-binding protein"/>
    <property type="match status" value="1"/>
</dbReference>
<dbReference type="InterPro" id="IPR003593">
    <property type="entry name" value="AAA+_ATPase"/>
</dbReference>
<dbReference type="PATRIC" id="fig|217031.4.peg.471"/>
<dbReference type="Proteomes" id="UP000053881">
    <property type="component" value="Unassembled WGS sequence"/>
</dbReference>
<comment type="caution">
    <text evidence="8">The sequence shown here is derived from an EMBL/GenBank/DDBJ whole genome shotgun (WGS) entry which is preliminary data.</text>
</comment>
<feature type="domain" description="ABC transporter" evidence="7">
    <location>
        <begin position="4"/>
        <end position="245"/>
    </location>
</feature>
<evidence type="ECO:0000256" key="6">
    <source>
        <dbReference type="ARBA" id="ARBA00023136"/>
    </source>
</evidence>
<dbReference type="InterPro" id="IPR027417">
    <property type="entry name" value="P-loop_NTPase"/>
</dbReference>
<dbReference type="EMBL" id="LGPB01000014">
    <property type="protein sequence ID" value="KRG17026.1"/>
    <property type="molecule type" value="Genomic_DNA"/>
</dbReference>
<dbReference type="Pfam" id="PF00005">
    <property type="entry name" value="ABC_tran"/>
    <property type="match status" value="1"/>
</dbReference>
<dbReference type="InterPro" id="IPR012340">
    <property type="entry name" value="NA-bd_OB-fold"/>
</dbReference>
<dbReference type="SMART" id="SM00382">
    <property type="entry name" value="AAA"/>
    <property type="match status" value="1"/>
</dbReference>
<keyword evidence="1" id="KW-0813">Transport</keyword>
<dbReference type="InterPro" id="IPR017871">
    <property type="entry name" value="ABC_transporter-like_CS"/>
</dbReference>
<dbReference type="InterPro" id="IPR013611">
    <property type="entry name" value="Transp-assoc_OB_typ2"/>
</dbReference>
<dbReference type="AlphaFoldDB" id="A0A0Q9YGS6"/>
<dbReference type="SUPFAM" id="SSF50331">
    <property type="entry name" value="MOP-like"/>
    <property type="match status" value="1"/>
</dbReference>
<protein>
    <recommendedName>
        <fullName evidence="7">ABC transporter domain-containing protein</fullName>
    </recommendedName>
</protein>
<dbReference type="Gene3D" id="2.40.50.140">
    <property type="entry name" value="Nucleic acid-binding proteins"/>
    <property type="match status" value="1"/>
</dbReference>
<accession>A0A0Q9YGS6</accession>
<dbReference type="GO" id="GO:0140359">
    <property type="term" value="F:ABC-type transporter activity"/>
    <property type="evidence" value="ECO:0007669"/>
    <property type="project" value="UniProtKB-ARBA"/>
</dbReference>
<keyword evidence="4" id="KW-0067">ATP-binding</keyword>
<dbReference type="Pfam" id="PF08402">
    <property type="entry name" value="TOBE_2"/>
    <property type="match status" value="1"/>
</dbReference>
<dbReference type="GO" id="GO:0005524">
    <property type="term" value="F:ATP binding"/>
    <property type="evidence" value="ECO:0007669"/>
    <property type="project" value="UniProtKB-KW"/>
</dbReference>
<organism evidence="8 9">
    <name type="scientific">Lederbergia galactosidilytica</name>
    <dbReference type="NCBI Taxonomy" id="217031"/>
    <lineage>
        <taxon>Bacteria</taxon>
        <taxon>Bacillati</taxon>
        <taxon>Bacillota</taxon>
        <taxon>Bacilli</taxon>
        <taxon>Bacillales</taxon>
        <taxon>Bacillaceae</taxon>
        <taxon>Lederbergia</taxon>
    </lineage>
</organism>